<dbReference type="Pfam" id="PF02638">
    <property type="entry name" value="GHL10"/>
    <property type="match status" value="1"/>
</dbReference>
<organism evidence="4 5">
    <name type="scientific">Almyronema epifaneia S1</name>
    <dbReference type="NCBI Taxonomy" id="2991925"/>
    <lineage>
        <taxon>Bacteria</taxon>
        <taxon>Bacillati</taxon>
        <taxon>Cyanobacteriota</taxon>
        <taxon>Cyanophyceae</taxon>
        <taxon>Nodosilineales</taxon>
        <taxon>Nodosilineaceae</taxon>
        <taxon>Almyronema</taxon>
        <taxon>Almyronema epifaneia</taxon>
    </lineage>
</organism>
<reference evidence="4 5" key="1">
    <citation type="submission" date="2024-10" db="EMBL/GenBank/DDBJ databases">
        <authorList>
            <person name="Ratan Roy A."/>
            <person name="Morales Sandoval P.H."/>
            <person name="De Los Santos Villalobos S."/>
            <person name="Chakraborty S."/>
            <person name="Mukherjee J."/>
        </authorList>
    </citation>
    <scope>NUCLEOTIDE SEQUENCE [LARGE SCALE GENOMIC DNA]</scope>
    <source>
        <strain evidence="4 5">S1</strain>
    </source>
</reference>
<dbReference type="InterPro" id="IPR003790">
    <property type="entry name" value="GHL10"/>
</dbReference>
<evidence type="ECO:0000313" key="4">
    <source>
        <dbReference type="EMBL" id="MFE4105795.1"/>
    </source>
</evidence>
<dbReference type="EMBL" id="JBHZOL010000034">
    <property type="protein sequence ID" value="MFE4105795.1"/>
    <property type="molecule type" value="Genomic_DNA"/>
</dbReference>
<feature type="region of interest" description="Disordered" evidence="2">
    <location>
        <begin position="39"/>
        <end position="66"/>
    </location>
</feature>
<feature type="domain" description="Glycosyl hydrolase-like 10" evidence="3">
    <location>
        <begin position="215"/>
        <end position="538"/>
    </location>
</feature>
<proteinExistence type="predicted"/>
<evidence type="ECO:0000256" key="1">
    <source>
        <dbReference type="ARBA" id="ARBA00022729"/>
    </source>
</evidence>
<keyword evidence="1" id="KW-0732">Signal</keyword>
<name>A0ABW6IDN4_9CYAN</name>
<dbReference type="Gene3D" id="3.20.20.80">
    <property type="entry name" value="Glycosidases"/>
    <property type="match status" value="1"/>
</dbReference>
<comment type="caution">
    <text evidence="4">The sequence shown here is derived from an EMBL/GenBank/DDBJ whole genome shotgun (WGS) entry which is preliminary data.</text>
</comment>
<sequence length="698" mass="77756">MSSVSPTSRLTIALLGALYGLGGCGIGLSQAAQSLQSLENVPSQPATSGAIAPDLPNSPPFSPTSNQLAQNAQLLQRLQAQTEDPADQAEPPGLLIQPGNQPINAFLSLAMLQELNSLVGRFESALFAAAATQQPVSIDPTTLSPLLTTGTTDIELAALPVATSHPALTEARQLIQDWPQLIEQKEYATARDRWLAARRALWSNFPTENRFAQPEIRAMWLDRGSIVRAGSRQGLAVLFDRMAAAGINTVFFETVNAGYPIYPSRIAPEQNPLSRHWDPLEAAVELAHERNIELHAWIWTFAAGNQLHNQLLNQPADYPGPLISRHPTWAGYDNRGNLIPSGQTKPFLDPANPEVRRYLLRLVEEIITRYDVDGLQLDYIRYPFQDPSADRTYGYGLAARQQFQRLTGVDPLTLSPRDDASATEAERTRQRHLWNRWTEFRIEQVSSFVEDVSQLVRRQRPDVILSTAVFAKPEHERLQKIQQDWGTWATEGTIDWVVLMSYALDTNRLEQLTQPWLVDNTFGSTLIIPGIRLLNLPEAAALDQIQALRDLPAGGYALFATANLDGNFEAALNRIQGPATTQEPLPQQAPFAAAAARYQSLQQEWNLLLTNQQLWISEVRLAQWAAEVNLLGRALDDLAADPSARKLAQARSRLNQLKTSLYSEDIELNTTSNRYRLQTWSNRLTAIERLLAYGEQRL</sequence>
<dbReference type="PANTHER" id="PTHR43405">
    <property type="entry name" value="GLYCOSYL HYDROLASE DIGH"/>
    <property type="match status" value="1"/>
</dbReference>
<evidence type="ECO:0000259" key="3">
    <source>
        <dbReference type="Pfam" id="PF02638"/>
    </source>
</evidence>
<evidence type="ECO:0000256" key="2">
    <source>
        <dbReference type="SAM" id="MobiDB-lite"/>
    </source>
</evidence>
<protein>
    <submittedName>
        <fullName evidence="4">Glycoside hydrolase family 10 protein</fullName>
    </submittedName>
</protein>
<dbReference type="RefSeq" id="WP_377962932.1">
    <property type="nucleotide sequence ID" value="NZ_JBHZOL010000034.1"/>
</dbReference>
<dbReference type="PANTHER" id="PTHR43405:SF1">
    <property type="entry name" value="GLYCOSYL HYDROLASE DIGH"/>
    <property type="match status" value="1"/>
</dbReference>
<dbReference type="SUPFAM" id="SSF51445">
    <property type="entry name" value="(Trans)glycosidases"/>
    <property type="match status" value="1"/>
</dbReference>
<evidence type="ECO:0000313" key="5">
    <source>
        <dbReference type="Proteomes" id="UP001600165"/>
    </source>
</evidence>
<dbReference type="GO" id="GO:0016787">
    <property type="term" value="F:hydrolase activity"/>
    <property type="evidence" value="ECO:0007669"/>
    <property type="project" value="UniProtKB-KW"/>
</dbReference>
<accession>A0ABW6IDN4</accession>
<dbReference type="Proteomes" id="UP001600165">
    <property type="component" value="Unassembled WGS sequence"/>
</dbReference>
<keyword evidence="4" id="KW-0378">Hydrolase</keyword>
<keyword evidence="5" id="KW-1185">Reference proteome</keyword>
<gene>
    <name evidence="4" type="ORF">ACFVKH_05870</name>
</gene>
<dbReference type="InterPro" id="IPR017853">
    <property type="entry name" value="GH"/>
</dbReference>
<dbReference type="InterPro" id="IPR052177">
    <property type="entry name" value="Divisome_Glycosyl_Hydrolase"/>
</dbReference>